<organism evidence="3 4">
    <name type="scientific">Aureococcus anophagefferens</name>
    <name type="common">Harmful bloom alga</name>
    <dbReference type="NCBI Taxonomy" id="44056"/>
    <lineage>
        <taxon>Eukaryota</taxon>
        <taxon>Sar</taxon>
        <taxon>Stramenopiles</taxon>
        <taxon>Ochrophyta</taxon>
        <taxon>Pelagophyceae</taxon>
        <taxon>Pelagomonadales</taxon>
        <taxon>Pelagomonadaceae</taxon>
        <taxon>Aureococcus</taxon>
    </lineage>
</organism>
<evidence type="ECO:0000256" key="1">
    <source>
        <dbReference type="ARBA" id="ARBA00023270"/>
    </source>
</evidence>
<keyword evidence="2" id="KW-0732">Signal</keyword>
<dbReference type="InterPro" id="IPR001585">
    <property type="entry name" value="TAL/FSA"/>
</dbReference>
<sequence>MRAAALTVLLAAAEALSAPKPRSRLFLDSASLADWQELLPTGLFYGVTTNPTILARDGVSCDVKSVSALARRAVEDYGCRQVMFQAWGGSADLFERSALEVLDKVNLGEHVIVKLPLTRQGVVAAHRLRDEAHLCMTACYAREQAVVANALRADYLAPYLGRMSDAGMNGLEECLAMQRALDGSRAHTRLLVASLRKARSVFDVVAAGSDATFSAAVAREFLGFERTEKAAAAFEADVACDVEDEAACIQEAPKNKMIDVAKILGKKKEAA</sequence>
<evidence type="ECO:0000313" key="3">
    <source>
        <dbReference type="EMBL" id="KAK7233465.1"/>
    </source>
</evidence>
<accession>A0ABR1FMD0</accession>
<dbReference type="Proteomes" id="UP001363151">
    <property type="component" value="Unassembled WGS sequence"/>
</dbReference>
<protein>
    <submittedName>
        <fullName evidence="3">Transaldolase/fructose-6-phosphate aldolase</fullName>
    </submittedName>
</protein>
<dbReference type="Gene3D" id="3.20.20.70">
    <property type="entry name" value="Aldolase class I"/>
    <property type="match status" value="1"/>
</dbReference>
<comment type="caution">
    <text evidence="3">The sequence shown here is derived from an EMBL/GenBank/DDBJ whole genome shotgun (WGS) entry which is preliminary data.</text>
</comment>
<dbReference type="SUPFAM" id="SSF51569">
    <property type="entry name" value="Aldolase"/>
    <property type="match status" value="1"/>
</dbReference>
<name>A0ABR1FMD0_AURAN</name>
<dbReference type="InterPro" id="IPR013785">
    <property type="entry name" value="Aldolase_TIM"/>
</dbReference>
<dbReference type="EMBL" id="JBBJCI010000359">
    <property type="protein sequence ID" value="KAK7233465.1"/>
    <property type="molecule type" value="Genomic_DNA"/>
</dbReference>
<evidence type="ECO:0000313" key="4">
    <source>
        <dbReference type="Proteomes" id="UP001363151"/>
    </source>
</evidence>
<keyword evidence="1" id="KW-0704">Schiff base</keyword>
<keyword evidence="4" id="KW-1185">Reference proteome</keyword>
<dbReference type="InterPro" id="IPR018225">
    <property type="entry name" value="Transaldolase_AS"/>
</dbReference>
<dbReference type="PROSITE" id="PS01054">
    <property type="entry name" value="TRANSALDOLASE_1"/>
    <property type="match status" value="1"/>
</dbReference>
<gene>
    <name evidence="3" type="ORF">SO694_00104035</name>
</gene>
<feature type="chain" id="PRO_5047324662" evidence="2">
    <location>
        <begin position="18"/>
        <end position="271"/>
    </location>
</feature>
<evidence type="ECO:0000256" key="2">
    <source>
        <dbReference type="SAM" id="SignalP"/>
    </source>
</evidence>
<dbReference type="PANTHER" id="PTHR10683">
    <property type="entry name" value="TRANSALDOLASE"/>
    <property type="match status" value="1"/>
</dbReference>
<reference evidence="3 4" key="1">
    <citation type="submission" date="2024-03" db="EMBL/GenBank/DDBJ databases">
        <title>Aureococcus anophagefferens CCMP1851 and Kratosvirus quantuckense: Draft genome of a second virus-susceptible host strain in the model system.</title>
        <authorList>
            <person name="Chase E."/>
            <person name="Truchon A.R."/>
            <person name="Schepens W."/>
            <person name="Wilhelm S.W."/>
        </authorList>
    </citation>
    <scope>NUCLEOTIDE SEQUENCE [LARGE SCALE GENOMIC DNA]</scope>
    <source>
        <strain evidence="3 4">CCMP1851</strain>
    </source>
</reference>
<dbReference type="Pfam" id="PF00923">
    <property type="entry name" value="TAL_FSA"/>
    <property type="match status" value="1"/>
</dbReference>
<feature type="signal peptide" evidence="2">
    <location>
        <begin position="1"/>
        <end position="17"/>
    </location>
</feature>
<proteinExistence type="predicted"/>
<dbReference type="PANTHER" id="PTHR10683:SF40">
    <property type="entry name" value="FRUCTOSE-6-PHOSPHATE ALDOLASE 1-RELATED"/>
    <property type="match status" value="1"/>
</dbReference>